<comment type="caution">
    <text evidence="1">The sequence shown here is derived from an EMBL/GenBank/DDBJ whole genome shotgun (WGS) entry which is preliminary data.</text>
</comment>
<proteinExistence type="predicted"/>
<dbReference type="AlphaFoldDB" id="A0AAD4QLE8"/>
<name>A0AAD4QLE8_9AGAM</name>
<evidence type="ECO:0000313" key="2">
    <source>
        <dbReference type="Proteomes" id="UP001203297"/>
    </source>
</evidence>
<reference evidence="1" key="1">
    <citation type="journal article" date="2022" name="New Phytol.">
        <title>Evolutionary transition to the ectomycorrhizal habit in the genomes of a hyperdiverse lineage of mushroom-forming fungi.</title>
        <authorList>
            <person name="Looney B."/>
            <person name="Miyauchi S."/>
            <person name="Morin E."/>
            <person name="Drula E."/>
            <person name="Courty P.E."/>
            <person name="Kohler A."/>
            <person name="Kuo A."/>
            <person name="LaButti K."/>
            <person name="Pangilinan J."/>
            <person name="Lipzen A."/>
            <person name="Riley R."/>
            <person name="Andreopoulos W."/>
            <person name="He G."/>
            <person name="Johnson J."/>
            <person name="Nolan M."/>
            <person name="Tritt A."/>
            <person name="Barry K.W."/>
            <person name="Grigoriev I.V."/>
            <person name="Nagy L.G."/>
            <person name="Hibbett D."/>
            <person name="Henrissat B."/>
            <person name="Matheny P.B."/>
            <person name="Labbe J."/>
            <person name="Martin F.M."/>
        </authorList>
    </citation>
    <scope>NUCLEOTIDE SEQUENCE</scope>
    <source>
        <strain evidence="1">BPL690</strain>
    </source>
</reference>
<keyword evidence="2" id="KW-1185">Reference proteome</keyword>
<protein>
    <submittedName>
        <fullName evidence="1">Uncharacterized protein</fullName>
    </submittedName>
</protein>
<evidence type="ECO:0000313" key="1">
    <source>
        <dbReference type="EMBL" id="KAI0296312.1"/>
    </source>
</evidence>
<sequence length="116" mass="13186">MKRRMGSADTSLVVTRSQAGYLRSLVRIVRLWARDPQLPQLTHAPHKTATRAHDTSGSGVMETVMRRSRTRGTCFSWVLVSSIPGLRDFHGRVLHSAQWDVTEEGWWEEVVKDWGG</sequence>
<dbReference type="EMBL" id="WTXG01000049">
    <property type="protein sequence ID" value="KAI0296312.1"/>
    <property type="molecule type" value="Genomic_DNA"/>
</dbReference>
<accession>A0AAD4QLE8</accession>
<dbReference type="Proteomes" id="UP001203297">
    <property type="component" value="Unassembled WGS sequence"/>
</dbReference>
<organism evidence="1 2">
    <name type="scientific">Multifurca ochricompacta</name>
    <dbReference type="NCBI Taxonomy" id="376703"/>
    <lineage>
        <taxon>Eukaryota</taxon>
        <taxon>Fungi</taxon>
        <taxon>Dikarya</taxon>
        <taxon>Basidiomycota</taxon>
        <taxon>Agaricomycotina</taxon>
        <taxon>Agaricomycetes</taxon>
        <taxon>Russulales</taxon>
        <taxon>Russulaceae</taxon>
        <taxon>Multifurca</taxon>
    </lineage>
</organism>
<gene>
    <name evidence="1" type="ORF">B0F90DRAFT_1746353</name>
</gene>